<gene>
    <name evidence="1" type="ORF">G2W53_034090</name>
</gene>
<protein>
    <submittedName>
        <fullName evidence="1">Uncharacterized protein</fullName>
    </submittedName>
</protein>
<accession>A0A834SZP6</accession>
<evidence type="ECO:0000313" key="1">
    <source>
        <dbReference type="EMBL" id="KAF7813114.1"/>
    </source>
</evidence>
<dbReference type="EMBL" id="JAAIUW010000010">
    <property type="protein sequence ID" value="KAF7813114.1"/>
    <property type="molecule type" value="Genomic_DNA"/>
</dbReference>
<keyword evidence="2" id="KW-1185">Reference proteome</keyword>
<evidence type="ECO:0000313" key="2">
    <source>
        <dbReference type="Proteomes" id="UP000634136"/>
    </source>
</evidence>
<name>A0A834SZP6_9FABA</name>
<reference evidence="1" key="1">
    <citation type="submission" date="2020-09" db="EMBL/GenBank/DDBJ databases">
        <title>Genome-Enabled Discovery of Anthraquinone Biosynthesis in Senna tora.</title>
        <authorList>
            <person name="Kang S.-H."/>
            <person name="Pandey R.P."/>
            <person name="Lee C.-M."/>
            <person name="Sim J.-S."/>
            <person name="Jeong J.-T."/>
            <person name="Choi B.-S."/>
            <person name="Jung M."/>
            <person name="Ginzburg D."/>
            <person name="Zhao K."/>
            <person name="Won S.Y."/>
            <person name="Oh T.-J."/>
            <person name="Yu Y."/>
            <person name="Kim N.-H."/>
            <person name="Lee O.R."/>
            <person name="Lee T.-H."/>
            <person name="Bashyal P."/>
            <person name="Kim T.-S."/>
            <person name="Lee W.-H."/>
            <person name="Kawkins C."/>
            <person name="Kim C.-K."/>
            <person name="Kim J.S."/>
            <person name="Ahn B.O."/>
            <person name="Rhee S.Y."/>
            <person name="Sohng J.K."/>
        </authorList>
    </citation>
    <scope>NUCLEOTIDE SEQUENCE</scope>
    <source>
        <tissue evidence="1">Leaf</tissue>
    </source>
</reference>
<dbReference type="AlphaFoldDB" id="A0A834SZP6"/>
<comment type="caution">
    <text evidence="1">The sequence shown here is derived from an EMBL/GenBank/DDBJ whole genome shotgun (WGS) entry which is preliminary data.</text>
</comment>
<sequence length="24" mass="2722">MAMAHGSACGGSRRWVLLKKHRRL</sequence>
<proteinExistence type="predicted"/>
<organism evidence="1 2">
    <name type="scientific">Senna tora</name>
    <dbReference type="NCBI Taxonomy" id="362788"/>
    <lineage>
        <taxon>Eukaryota</taxon>
        <taxon>Viridiplantae</taxon>
        <taxon>Streptophyta</taxon>
        <taxon>Embryophyta</taxon>
        <taxon>Tracheophyta</taxon>
        <taxon>Spermatophyta</taxon>
        <taxon>Magnoliopsida</taxon>
        <taxon>eudicotyledons</taxon>
        <taxon>Gunneridae</taxon>
        <taxon>Pentapetalae</taxon>
        <taxon>rosids</taxon>
        <taxon>fabids</taxon>
        <taxon>Fabales</taxon>
        <taxon>Fabaceae</taxon>
        <taxon>Caesalpinioideae</taxon>
        <taxon>Cassia clade</taxon>
        <taxon>Senna</taxon>
    </lineage>
</organism>
<dbReference type="Proteomes" id="UP000634136">
    <property type="component" value="Unassembled WGS sequence"/>
</dbReference>